<protein>
    <recommendedName>
        <fullName evidence="4">Integrase catalytic domain-containing protein</fullName>
    </recommendedName>
</protein>
<feature type="non-terminal residue" evidence="2">
    <location>
        <position position="1"/>
    </location>
</feature>
<accession>A0AA36NGE1</accession>
<feature type="chain" id="PRO_5041234187" description="Integrase catalytic domain-containing protein" evidence="1">
    <location>
        <begin position="19"/>
        <end position="332"/>
    </location>
</feature>
<gene>
    <name evidence="2" type="ORF">EVOR1521_LOCUS28117</name>
</gene>
<evidence type="ECO:0000256" key="1">
    <source>
        <dbReference type="SAM" id="SignalP"/>
    </source>
</evidence>
<dbReference type="AlphaFoldDB" id="A0AA36NGE1"/>
<evidence type="ECO:0000313" key="3">
    <source>
        <dbReference type="Proteomes" id="UP001178507"/>
    </source>
</evidence>
<feature type="signal peptide" evidence="1">
    <location>
        <begin position="1"/>
        <end position="18"/>
    </location>
</feature>
<dbReference type="EMBL" id="CAUJNA010003615">
    <property type="protein sequence ID" value="CAJ1406057.1"/>
    <property type="molecule type" value="Genomic_DNA"/>
</dbReference>
<comment type="caution">
    <text evidence="2">The sequence shown here is derived from an EMBL/GenBank/DDBJ whole genome shotgun (WGS) entry which is preliminary data.</text>
</comment>
<keyword evidence="3" id="KW-1185">Reference proteome</keyword>
<evidence type="ECO:0000313" key="2">
    <source>
        <dbReference type="EMBL" id="CAJ1406057.1"/>
    </source>
</evidence>
<feature type="non-terminal residue" evidence="2">
    <location>
        <position position="332"/>
    </location>
</feature>
<name>A0AA36NGE1_9DINO</name>
<reference evidence="2" key="1">
    <citation type="submission" date="2023-08" db="EMBL/GenBank/DDBJ databases">
        <authorList>
            <person name="Chen Y."/>
            <person name="Shah S."/>
            <person name="Dougan E. K."/>
            <person name="Thang M."/>
            <person name="Chan C."/>
        </authorList>
    </citation>
    <scope>NUCLEOTIDE SEQUENCE</scope>
</reference>
<evidence type="ECO:0008006" key="4">
    <source>
        <dbReference type="Google" id="ProtNLM"/>
    </source>
</evidence>
<keyword evidence="1" id="KW-0732">Signal</keyword>
<dbReference type="Proteomes" id="UP001178507">
    <property type="component" value="Unassembled WGS sequence"/>
</dbReference>
<organism evidence="2 3">
    <name type="scientific">Effrenium voratum</name>
    <dbReference type="NCBI Taxonomy" id="2562239"/>
    <lineage>
        <taxon>Eukaryota</taxon>
        <taxon>Sar</taxon>
        <taxon>Alveolata</taxon>
        <taxon>Dinophyceae</taxon>
        <taxon>Suessiales</taxon>
        <taxon>Symbiodiniaceae</taxon>
        <taxon>Effrenium</taxon>
    </lineage>
</organism>
<proteinExistence type="predicted"/>
<sequence length="332" mass="38101">VAAVKLFFFLCIFLHGRAHLRHRAELAELYASGFKAVTAEQKRRELPLFAQCHTDWYYSVGDEFRKCQPQARVVHGLEHLRRNLRKKQVRTRQGITTRNPRLTKRPIEGAIKIINMAAGMPTLTMFNLVITTMLQRARYIWQEEAWAAFFERQYLRRGKVSEEYGVTEAYSATWWHGIGSWVSPGHGPSQQMAEQMNGHFKRLMGKCEQETQMDTVRRIEKAIALWAAEPTGEESDYSLMAPLGDLSTSPRSPDDYMLTDALHSVYNADLGRNETLPGIFRVLEAHRLNEGRTISTRKVGRVTMHLMAVGAPQELDPALSARLYKELHAKRF</sequence>